<accession>A0A2X3URG3</accession>
<evidence type="ECO:0000259" key="1">
    <source>
        <dbReference type="SMART" id="SM00382"/>
    </source>
</evidence>
<dbReference type="RefSeq" id="WP_111679152.1">
    <property type="nucleotide sequence ID" value="NZ_BPPS01000002.1"/>
</dbReference>
<dbReference type="SUPFAM" id="SSF52540">
    <property type="entry name" value="P-loop containing nucleoside triphosphate hydrolases"/>
    <property type="match status" value="1"/>
</dbReference>
<organism evidence="2 3">
    <name type="scientific">Streptococcus thermophilus</name>
    <dbReference type="NCBI Taxonomy" id="1308"/>
    <lineage>
        <taxon>Bacteria</taxon>
        <taxon>Bacillati</taxon>
        <taxon>Bacillota</taxon>
        <taxon>Bacilli</taxon>
        <taxon>Lactobacillales</taxon>
        <taxon>Streptococcaceae</taxon>
        <taxon>Streptococcus</taxon>
    </lineage>
</organism>
<dbReference type="InterPro" id="IPR027417">
    <property type="entry name" value="P-loop_NTPase"/>
</dbReference>
<dbReference type="GO" id="GO:0005524">
    <property type="term" value="F:ATP binding"/>
    <property type="evidence" value="ECO:0007669"/>
    <property type="project" value="InterPro"/>
</dbReference>
<dbReference type="PANTHER" id="PTHR43581:SF2">
    <property type="entry name" value="EXCINUCLEASE ATPASE SUBUNIT"/>
    <property type="match status" value="1"/>
</dbReference>
<dbReference type="SMART" id="SM00382">
    <property type="entry name" value="AAA"/>
    <property type="match status" value="1"/>
</dbReference>
<dbReference type="CDD" id="cd00267">
    <property type="entry name" value="ABC_ATPase"/>
    <property type="match status" value="1"/>
</dbReference>
<dbReference type="Proteomes" id="UP000249634">
    <property type="component" value="Chromosome 1"/>
</dbReference>
<evidence type="ECO:0000313" key="3">
    <source>
        <dbReference type="Proteomes" id="UP000249634"/>
    </source>
</evidence>
<gene>
    <name evidence="2" type="ORF">NCTC12958_00207</name>
</gene>
<feature type="domain" description="AAA+ ATPase" evidence="1">
    <location>
        <begin position="210"/>
        <end position="465"/>
    </location>
</feature>
<dbReference type="InterPro" id="IPR051396">
    <property type="entry name" value="Bact_Antivir_Def_Nuclease"/>
</dbReference>
<dbReference type="EMBL" id="LS483339">
    <property type="protein sequence ID" value="SQF24037.1"/>
    <property type="molecule type" value="Genomic_DNA"/>
</dbReference>
<evidence type="ECO:0000313" key="2">
    <source>
        <dbReference type="EMBL" id="SQF24037.1"/>
    </source>
</evidence>
<dbReference type="InterPro" id="IPR003959">
    <property type="entry name" value="ATPase_AAA_core"/>
</dbReference>
<dbReference type="Pfam" id="PF13304">
    <property type="entry name" value="AAA_21"/>
    <property type="match status" value="1"/>
</dbReference>
<dbReference type="GO" id="GO:0016887">
    <property type="term" value="F:ATP hydrolysis activity"/>
    <property type="evidence" value="ECO:0007669"/>
    <property type="project" value="InterPro"/>
</dbReference>
<protein>
    <submittedName>
        <fullName evidence="2">Putative ABC-type multidrug transport system, ATPase component</fullName>
    </submittedName>
</protein>
<dbReference type="Gene3D" id="3.40.50.300">
    <property type="entry name" value="P-loop containing nucleotide triphosphate hydrolases"/>
    <property type="match status" value="1"/>
</dbReference>
<dbReference type="AlphaFoldDB" id="A0A2X3URG3"/>
<reference evidence="2 3" key="1">
    <citation type="submission" date="2018-06" db="EMBL/GenBank/DDBJ databases">
        <authorList>
            <consortium name="Pathogen Informatics"/>
            <person name="Doyle S."/>
        </authorList>
    </citation>
    <scope>NUCLEOTIDE SEQUENCE [LARGE SCALE GENOMIC DNA]</scope>
    <source>
        <strain evidence="2 3">NCTC12958</strain>
    </source>
</reference>
<name>A0A2X3URG3_STRTR</name>
<dbReference type="PANTHER" id="PTHR43581">
    <property type="entry name" value="ATP/GTP PHOSPHATASE"/>
    <property type="match status" value="1"/>
</dbReference>
<sequence>MNIEEFLSRISFRYNTWDDYGYKQTAELIFNGDSEEKSYFVKIHPNTDENFRRIQENRIEEEGKYFLFGQSKEYYQFISDTLEDEGLNRWFTLTGDIVYKGDNFIAEYRELQNEYEEAIVDYELDNNFDNEDNPENLIGMFDRSFFRDQALSEWKESLNNLHRLTINKSFLSAYKFTIKKGSQTVFEVDVKPKDNVSVRLDDKSLPISVSNNVFCIIGGNGSGKTSFIRELSKAIFNKSSEITIENSEFDTQDDANIMKKILYCSFSPFDEKFEIELNPEERERFEYIGLLNYDREVNGNTKISDRITDDIMESLQKIKLSVDKSKLWLEATERISFEEWGYNLIYIFKNDLTRSDEVESDGSITSGFDYENYDETYQKIKNFSSGQKIFLLTMTQLILKLTERTVVFIDEPELFLHPPMVKSYVRLISDIVSSVNGLGFIITHSPITLQEFPNRCVKQAYRDYRGEYLIKSVDFKTFGENINVINDQIFNIGLQQSGYYNLIERLKFVENGKSELRKLLDFSGSEARLLINLFLEGTSE</sequence>
<proteinExistence type="predicted"/>
<dbReference type="InterPro" id="IPR003593">
    <property type="entry name" value="AAA+_ATPase"/>
</dbReference>